<feature type="repeat" description="TPR" evidence="1">
    <location>
        <begin position="958"/>
        <end position="991"/>
    </location>
</feature>
<protein>
    <submittedName>
        <fullName evidence="3">Tetratricopeptide repeat protein</fullName>
    </submittedName>
</protein>
<dbReference type="PROSITE" id="PS50005">
    <property type="entry name" value="TPR"/>
    <property type="match status" value="2"/>
</dbReference>
<dbReference type="InterPro" id="IPR011990">
    <property type="entry name" value="TPR-like_helical_dom_sf"/>
</dbReference>
<dbReference type="PANTHER" id="PTHR37423:SF2">
    <property type="entry name" value="MEMBRANE-BOUND LYTIC MUREIN TRANSGLYCOSYLASE C"/>
    <property type="match status" value="1"/>
</dbReference>
<dbReference type="Gene3D" id="1.25.40.10">
    <property type="entry name" value="Tetratricopeptide repeat domain"/>
    <property type="match status" value="8"/>
</dbReference>
<evidence type="ECO:0000313" key="3">
    <source>
        <dbReference type="EMBL" id="MDM4016320.1"/>
    </source>
</evidence>
<dbReference type="InterPro" id="IPR019734">
    <property type="entry name" value="TPR_rpt"/>
</dbReference>
<dbReference type="SMART" id="SM00028">
    <property type="entry name" value="TPR"/>
    <property type="match status" value="17"/>
</dbReference>
<accession>A0ABT7PIJ9</accession>
<gene>
    <name evidence="3" type="ORF">QTN89_12830</name>
</gene>
<reference evidence="3 4" key="1">
    <citation type="submission" date="2023-06" db="EMBL/GenBank/DDBJ databases">
        <title>Roseiconus lacunae JC819 isolated from Gulf of Mannar region, Tamil Nadu.</title>
        <authorList>
            <person name="Pk S."/>
            <person name="Ch S."/>
            <person name="Ch V.R."/>
        </authorList>
    </citation>
    <scope>NUCLEOTIDE SEQUENCE [LARGE SCALE GENOMIC DNA]</scope>
    <source>
        <strain evidence="3 4">JC819</strain>
    </source>
</reference>
<feature type="domain" description="Ancillary SecYEG translocon subunit/Cell division coordinator CpoB TPR" evidence="2">
    <location>
        <begin position="771"/>
        <end position="905"/>
    </location>
</feature>
<dbReference type="Proteomes" id="UP001239462">
    <property type="component" value="Unassembled WGS sequence"/>
</dbReference>
<organism evidence="3 4">
    <name type="scientific">Roseiconus lacunae</name>
    <dbReference type="NCBI Taxonomy" id="2605694"/>
    <lineage>
        <taxon>Bacteria</taxon>
        <taxon>Pseudomonadati</taxon>
        <taxon>Planctomycetota</taxon>
        <taxon>Planctomycetia</taxon>
        <taxon>Pirellulales</taxon>
        <taxon>Pirellulaceae</taxon>
        <taxon>Roseiconus</taxon>
    </lineage>
</organism>
<proteinExistence type="predicted"/>
<feature type="domain" description="Ancillary SecYEG translocon subunit/Cell division coordinator CpoB TPR" evidence="2">
    <location>
        <begin position="274"/>
        <end position="378"/>
    </location>
</feature>
<name>A0ABT7PIJ9_9BACT</name>
<dbReference type="RefSeq" id="WP_289163948.1">
    <property type="nucleotide sequence ID" value="NZ_JASZZN010000008.1"/>
</dbReference>
<dbReference type="EMBL" id="JASZZN010000008">
    <property type="protein sequence ID" value="MDM4016320.1"/>
    <property type="molecule type" value="Genomic_DNA"/>
</dbReference>
<dbReference type="Pfam" id="PF09976">
    <property type="entry name" value="TPR_21"/>
    <property type="match status" value="2"/>
</dbReference>
<comment type="caution">
    <text evidence="3">The sequence shown here is derived from an EMBL/GenBank/DDBJ whole genome shotgun (WGS) entry which is preliminary data.</text>
</comment>
<evidence type="ECO:0000256" key="1">
    <source>
        <dbReference type="PROSITE-ProRule" id="PRU00339"/>
    </source>
</evidence>
<dbReference type="PANTHER" id="PTHR37423">
    <property type="entry name" value="SOLUBLE LYTIC MUREIN TRANSGLYCOSYLASE-RELATED"/>
    <property type="match status" value="1"/>
</dbReference>
<keyword evidence="1" id="KW-0802">TPR repeat</keyword>
<evidence type="ECO:0000259" key="2">
    <source>
        <dbReference type="Pfam" id="PF09976"/>
    </source>
</evidence>
<sequence length="1099" mass="121343">MIHHDTVRTGFIAIVIGLTGGLAPVGCGDFGTATAVAAESTEESIALYADAANAQTGGAYPLAIDNWKKFLDKYPDDKLASKAAHYLGVCHMQKQTPDYVAAAEAFALALKDKEYELREESLANLGWCYYAAAGDGPKRDETLLRKTIDTFDLLRKESPRGDYADRALFYTGEAAYGLGDLEKAVDAYNRFLRLAKAKDSPLRCDTLYARGIAYEELGEAKKAIASFDELLESCADSPLVADVLLRRGDLSIAAKNFEAAIESFDQVLAKAQADEDKAYAIFRQAYALVQAGKPSEAALRYDRLEKEFSNTPYAANATLAAGQSLYRAGDTDRAAERFQAVITQNNPAAATEAAHWLARIAIAKNAPEAAAKIAREQIDRGAEGDFLFDLKVDFAEALAATPATVAESIQVAEEAYRSAPDDPLAPRALYNAAFSLLQLNNYPKAGELAGEFLRRFSGDPLAADVKFIAAESDLMTGKIDDAITKYRSLLDQSNADEPQRPVWVLRTAMALNRKQDYDACIELLKNEYETIQVDSQKAEAQFLVGQAHMLSDRPADAAVSFSRCASLVPGTPRGDEATLLRGTALLAAGQSDQATTEWQSLIDANGSTRMADQARYKLAQQAADALRHEDAIALYRQIIDAKRDPGLIPYALYGLGWSSMELNRHQEAIAPLSELIDQSADHPLFDDALIARGISHRTVNDLPAATQDLEQYLELKPTGENLGHALFEMAIVDQKSDRNDQAAERLVRLINEVPDYPGLDEVIYELAWSYRQANNDSASVKQFKQLFDRYPESNYAGEAAYFVAQDAYRQADWSTAAKYFRTAAEKTDDASTSEKALYRLGWSLFKDAKLGEAQQAFAEQANKHPQGKMAIDAQMMVGECAFKSKNYKEAMAAYAEGRKHIQTNDDSAKSINEAAERQVRELILLHGGQSAAQLKQWDDAIAWYDELKTRFPATAYLPQVYYETGVAYQQKGDTDRALEYFKQVAERYRRREVGARARFMSGEIYFGNKQFDKAIPEFQAVMFGFGSENAPAEIKNWQAKSGFEAGRCSELLMQSAKTTDARNRAKKFATQFYQYVVDKHAGHELVEKSAARLKALQGT</sequence>
<dbReference type="InterPro" id="IPR018704">
    <property type="entry name" value="SecYEG/CpoB_TPR"/>
</dbReference>
<evidence type="ECO:0000313" key="4">
    <source>
        <dbReference type="Proteomes" id="UP001239462"/>
    </source>
</evidence>
<dbReference type="SUPFAM" id="SSF48452">
    <property type="entry name" value="TPR-like"/>
    <property type="match status" value="5"/>
</dbReference>
<feature type="repeat" description="TPR" evidence="1">
    <location>
        <begin position="165"/>
        <end position="198"/>
    </location>
</feature>
<keyword evidence="4" id="KW-1185">Reference proteome</keyword>
<dbReference type="Pfam" id="PF13432">
    <property type="entry name" value="TPR_16"/>
    <property type="match status" value="4"/>
</dbReference>